<feature type="transmembrane region" description="Helical" evidence="1">
    <location>
        <begin position="187"/>
        <end position="205"/>
    </location>
</feature>
<comment type="caution">
    <text evidence="2">The sequence shown here is derived from an EMBL/GenBank/DDBJ whole genome shotgun (WGS) entry which is preliminary data.</text>
</comment>
<keyword evidence="1" id="KW-0472">Membrane</keyword>
<evidence type="ECO:0000256" key="1">
    <source>
        <dbReference type="SAM" id="Phobius"/>
    </source>
</evidence>
<feature type="non-terminal residue" evidence="2">
    <location>
        <position position="1"/>
    </location>
</feature>
<reference evidence="2" key="1">
    <citation type="journal article" date="2014" name="Front. Microbiol.">
        <title>High frequency of phylogenetically diverse reductive dehalogenase-homologous genes in deep subseafloor sedimentary metagenomes.</title>
        <authorList>
            <person name="Kawai M."/>
            <person name="Futagami T."/>
            <person name="Toyoda A."/>
            <person name="Takaki Y."/>
            <person name="Nishi S."/>
            <person name="Hori S."/>
            <person name="Arai W."/>
            <person name="Tsubouchi T."/>
            <person name="Morono Y."/>
            <person name="Uchiyama I."/>
            <person name="Ito T."/>
            <person name="Fujiyama A."/>
            <person name="Inagaki F."/>
            <person name="Takami H."/>
        </authorList>
    </citation>
    <scope>NUCLEOTIDE SEQUENCE</scope>
    <source>
        <strain evidence="2">Expedition CK06-06</strain>
    </source>
</reference>
<accession>X1DB32</accession>
<organism evidence="2">
    <name type="scientific">marine sediment metagenome</name>
    <dbReference type="NCBI Taxonomy" id="412755"/>
    <lineage>
        <taxon>unclassified sequences</taxon>
        <taxon>metagenomes</taxon>
        <taxon>ecological metagenomes</taxon>
    </lineage>
</organism>
<sequence>GTASADGRWDPASFNHRIVGWGEPIVEYHLNVETKERITKGILAKNWTRIDRPDQGSNVGGVKAYEFTLEDNVRFSDGSKWNASVAKWNFDRAIEISGKVQQNWKSSNWFSPIPMKSRFNSTPGYWDLTQYINVAEVSRINATAPGTIADGSFINYTAHATDYYIWFDTNIENKGVNIDMIKTIEKTLFFVIFFILFHNFYYFFLNFL</sequence>
<gene>
    <name evidence="2" type="ORF">S01H4_50713</name>
</gene>
<keyword evidence="1" id="KW-1133">Transmembrane helix</keyword>
<dbReference type="EMBL" id="BART01028817">
    <property type="protein sequence ID" value="GAG93641.1"/>
    <property type="molecule type" value="Genomic_DNA"/>
</dbReference>
<keyword evidence="1" id="KW-0812">Transmembrane</keyword>
<name>X1DB32_9ZZZZ</name>
<proteinExistence type="predicted"/>
<dbReference type="AlphaFoldDB" id="X1DB32"/>
<dbReference type="SUPFAM" id="SSF53850">
    <property type="entry name" value="Periplasmic binding protein-like II"/>
    <property type="match status" value="1"/>
</dbReference>
<protein>
    <submittedName>
        <fullName evidence="2">Uncharacterized protein</fullName>
    </submittedName>
</protein>
<evidence type="ECO:0000313" key="2">
    <source>
        <dbReference type="EMBL" id="GAG93641.1"/>
    </source>
</evidence>
<dbReference type="Gene3D" id="3.40.190.10">
    <property type="entry name" value="Periplasmic binding protein-like II"/>
    <property type="match status" value="1"/>
</dbReference>